<dbReference type="Proteomes" id="UP000092631">
    <property type="component" value="Chromosome"/>
</dbReference>
<dbReference type="EMBL" id="SRYX01000032">
    <property type="protein sequence ID" value="TGY34739.1"/>
    <property type="molecule type" value="Genomic_DNA"/>
</dbReference>
<dbReference type="PANTHER" id="PTHR43133">
    <property type="entry name" value="RNA POLYMERASE ECF-TYPE SIGMA FACTO"/>
    <property type="match status" value="1"/>
</dbReference>
<dbReference type="GeneID" id="82185712"/>
<dbReference type="InterPro" id="IPR013249">
    <property type="entry name" value="RNA_pol_sigma70_r4_t2"/>
</dbReference>
<reference evidence="7" key="2">
    <citation type="submission" date="2017-04" db="EMBL/GenBank/DDBJ databases">
        <title>Complete Genome Sequences of Twelve Strains of a Stable Defined Moderately Diverse Mouse Microbiota 2 (sDMDMm2).</title>
        <authorList>
            <person name="Uchimura Y."/>
            <person name="Wyss M."/>
            <person name="Brugiroux S."/>
            <person name="Limenitakis J.P."/>
            <person name="Stecher B."/>
            <person name="McCoy K.D."/>
            <person name="Macpherson A.J."/>
        </authorList>
    </citation>
    <scope>NUCLEOTIDE SEQUENCE</scope>
    <source>
        <strain evidence="7">I48</strain>
    </source>
</reference>
<keyword evidence="3" id="KW-0731">Sigma factor</keyword>
<accession>A0A1C7GXM9</accession>
<evidence type="ECO:0000313" key="7">
    <source>
        <dbReference type="EMBL" id="ANU56322.1"/>
    </source>
</evidence>
<gene>
    <name evidence="7" type="ORF">A4V03_01010</name>
    <name evidence="8" type="ORF">E5353_09850</name>
</gene>
<reference evidence="9" key="1">
    <citation type="submission" date="2016-04" db="EMBL/GenBank/DDBJ databases">
        <title>Complete Genome Sequences of Twelve Strains of a Stable Defined Moderately Diverse Mouse Microbiota 2 (sDMDMm2).</title>
        <authorList>
            <person name="Uchimura Y."/>
            <person name="Wyss M."/>
            <person name="Brugiroux S."/>
            <person name="Limenitakis J.P."/>
            <person name="Stecher B."/>
            <person name="McCoy K.D."/>
            <person name="Macpherson A.J."/>
        </authorList>
    </citation>
    <scope>NUCLEOTIDE SEQUENCE [LARGE SCALE GENOMIC DNA]</scope>
    <source>
        <strain evidence="9">I48</strain>
    </source>
</reference>
<dbReference type="InterPro" id="IPR013324">
    <property type="entry name" value="RNA_pol_sigma_r3/r4-like"/>
</dbReference>
<dbReference type="KEGG" id="bcae:A4V03_01010"/>
<dbReference type="OrthoDB" id="1098015at2"/>
<organism evidence="7 9">
    <name type="scientific">Bacteroides caecimuris</name>
    <dbReference type="NCBI Taxonomy" id="1796613"/>
    <lineage>
        <taxon>Bacteria</taxon>
        <taxon>Pseudomonadati</taxon>
        <taxon>Bacteroidota</taxon>
        <taxon>Bacteroidia</taxon>
        <taxon>Bacteroidales</taxon>
        <taxon>Bacteroidaceae</taxon>
        <taxon>Bacteroides</taxon>
    </lineage>
</organism>
<dbReference type="SUPFAM" id="SSF88659">
    <property type="entry name" value="Sigma3 and sigma4 domains of RNA polymerase sigma factors"/>
    <property type="match status" value="1"/>
</dbReference>
<dbReference type="GO" id="GO:0006352">
    <property type="term" value="P:DNA-templated transcription initiation"/>
    <property type="evidence" value="ECO:0007669"/>
    <property type="project" value="InterPro"/>
</dbReference>
<dbReference type="STRING" id="1796613.A4V03_01010"/>
<dbReference type="InterPro" id="IPR013325">
    <property type="entry name" value="RNA_pol_sigma_r2"/>
</dbReference>
<evidence type="ECO:0000259" key="5">
    <source>
        <dbReference type="Pfam" id="PF04542"/>
    </source>
</evidence>
<dbReference type="GO" id="GO:0003677">
    <property type="term" value="F:DNA binding"/>
    <property type="evidence" value="ECO:0007669"/>
    <property type="project" value="InterPro"/>
</dbReference>
<dbReference type="InterPro" id="IPR014284">
    <property type="entry name" value="RNA_pol_sigma-70_dom"/>
</dbReference>
<evidence type="ECO:0000313" key="10">
    <source>
        <dbReference type="Proteomes" id="UP000309566"/>
    </source>
</evidence>
<sequence length="190" mass="22191">MEQIFKDFKAGKIDTFYRKMYPQLLIYAGRHLGKDYAFLAEDCVQDAIYQTYLHKDSLASTFAFKSFLYSCIYNATISLLRRQAAKENYLSAYTKDEEDENFLNSLIEQETLDILWNAIGQLPKKFQELFELSFEQGMKNAEIANLLNISESAVKKRKAQFITLLRQHFSQKTNDEIRLILIVSLKLLNL</sequence>
<keyword evidence="9" id="KW-1185">Reference proteome</keyword>
<evidence type="ECO:0000256" key="4">
    <source>
        <dbReference type="ARBA" id="ARBA00023163"/>
    </source>
</evidence>
<keyword evidence="2" id="KW-0805">Transcription regulation</keyword>
<dbReference type="Pfam" id="PF04542">
    <property type="entry name" value="Sigma70_r2"/>
    <property type="match status" value="1"/>
</dbReference>
<evidence type="ECO:0000259" key="6">
    <source>
        <dbReference type="Pfam" id="PF08281"/>
    </source>
</evidence>
<evidence type="ECO:0000256" key="2">
    <source>
        <dbReference type="ARBA" id="ARBA00023015"/>
    </source>
</evidence>
<feature type="domain" description="RNA polymerase sigma-70 region 2" evidence="5">
    <location>
        <begin position="16"/>
        <end position="84"/>
    </location>
</feature>
<evidence type="ECO:0000256" key="1">
    <source>
        <dbReference type="ARBA" id="ARBA00010641"/>
    </source>
</evidence>
<dbReference type="InterPro" id="IPR039425">
    <property type="entry name" value="RNA_pol_sigma-70-like"/>
</dbReference>
<evidence type="ECO:0000313" key="8">
    <source>
        <dbReference type="EMBL" id="TGY34739.1"/>
    </source>
</evidence>
<dbReference type="AlphaFoldDB" id="A0A1C7GXM9"/>
<accession>A0A4S2D073</accession>
<evidence type="ECO:0000256" key="3">
    <source>
        <dbReference type="ARBA" id="ARBA00023082"/>
    </source>
</evidence>
<keyword evidence="4" id="KW-0804">Transcription</keyword>
<dbReference type="Pfam" id="PF08281">
    <property type="entry name" value="Sigma70_r4_2"/>
    <property type="match status" value="1"/>
</dbReference>
<comment type="similarity">
    <text evidence="1">Belongs to the sigma-70 factor family. ECF subfamily.</text>
</comment>
<dbReference type="RefSeq" id="WP_065537611.1">
    <property type="nucleotide sequence ID" value="NZ_CAPDLJ010000030.1"/>
</dbReference>
<protein>
    <submittedName>
        <fullName evidence="8">Sigma-70 family RNA polymerase sigma factor</fullName>
    </submittedName>
</protein>
<dbReference type="Gene3D" id="1.10.10.10">
    <property type="entry name" value="Winged helix-like DNA-binding domain superfamily/Winged helix DNA-binding domain"/>
    <property type="match status" value="1"/>
</dbReference>
<dbReference type="PANTHER" id="PTHR43133:SF46">
    <property type="entry name" value="RNA POLYMERASE SIGMA-70 FACTOR ECF SUBFAMILY"/>
    <property type="match status" value="1"/>
</dbReference>
<dbReference type="EMBL" id="CP015401">
    <property type="protein sequence ID" value="ANU56322.1"/>
    <property type="molecule type" value="Genomic_DNA"/>
</dbReference>
<name>A0A1C7GXM9_9BACE</name>
<dbReference type="Gene3D" id="1.10.1740.10">
    <property type="match status" value="1"/>
</dbReference>
<feature type="domain" description="RNA polymerase sigma factor 70 region 4 type 2" evidence="6">
    <location>
        <begin position="113"/>
        <end position="158"/>
    </location>
</feature>
<dbReference type="SUPFAM" id="SSF88946">
    <property type="entry name" value="Sigma2 domain of RNA polymerase sigma factors"/>
    <property type="match status" value="1"/>
</dbReference>
<dbReference type="InterPro" id="IPR036388">
    <property type="entry name" value="WH-like_DNA-bd_sf"/>
</dbReference>
<dbReference type="Proteomes" id="UP000309566">
    <property type="component" value="Unassembled WGS sequence"/>
</dbReference>
<dbReference type="GO" id="GO:0016987">
    <property type="term" value="F:sigma factor activity"/>
    <property type="evidence" value="ECO:0007669"/>
    <property type="project" value="UniProtKB-KW"/>
</dbReference>
<dbReference type="NCBIfam" id="TIGR02937">
    <property type="entry name" value="sigma70-ECF"/>
    <property type="match status" value="1"/>
</dbReference>
<dbReference type="InterPro" id="IPR007627">
    <property type="entry name" value="RNA_pol_sigma70_r2"/>
</dbReference>
<reference evidence="8 10" key="3">
    <citation type="submission" date="2019-04" db="EMBL/GenBank/DDBJ databases">
        <title>Microbes associate with the intestines of laboratory mice.</title>
        <authorList>
            <person name="Navarre W."/>
            <person name="Wong E."/>
            <person name="Huang K."/>
            <person name="Tropini C."/>
            <person name="Ng K."/>
            <person name="Yu B."/>
        </authorList>
    </citation>
    <scope>NUCLEOTIDE SEQUENCE [LARGE SCALE GENOMIC DNA]</scope>
    <source>
        <strain evidence="8 10">NM63_1-25</strain>
    </source>
</reference>
<proteinExistence type="inferred from homology"/>
<evidence type="ECO:0000313" key="9">
    <source>
        <dbReference type="Proteomes" id="UP000092631"/>
    </source>
</evidence>